<evidence type="ECO:0000313" key="3">
    <source>
        <dbReference type="Proteomes" id="UP000299102"/>
    </source>
</evidence>
<comment type="caution">
    <text evidence="2">The sequence shown here is derived from an EMBL/GenBank/DDBJ whole genome shotgun (WGS) entry which is preliminary data.</text>
</comment>
<protein>
    <submittedName>
        <fullName evidence="2">Uncharacterized protein</fullName>
    </submittedName>
</protein>
<dbReference type="EMBL" id="BGZK01000047">
    <property type="protein sequence ID" value="GBP11735.1"/>
    <property type="molecule type" value="Genomic_DNA"/>
</dbReference>
<organism evidence="2 3">
    <name type="scientific">Eumeta variegata</name>
    <name type="common">Bagworm moth</name>
    <name type="synonym">Eumeta japonica</name>
    <dbReference type="NCBI Taxonomy" id="151549"/>
    <lineage>
        <taxon>Eukaryota</taxon>
        <taxon>Metazoa</taxon>
        <taxon>Ecdysozoa</taxon>
        <taxon>Arthropoda</taxon>
        <taxon>Hexapoda</taxon>
        <taxon>Insecta</taxon>
        <taxon>Pterygota</taxon>
        <taxon>Neoptera</taxon>
        <taxon>Endopterygota</taxon>
        <taxon>Lepidoptera</taxon>
        <taxon>Glossata</taxon>
        <taxon>Ditrysia</taxon>
        <taxon>Tineoidea</taxon>
        <taxon>Psychidae</taxon>
        <taxon>Oiketicinae</taxon>
        <taxon>Eumeta</taxon>
    </lineage>
</organism>
<evidence type="ECO:0000313" key="2">
    <source>
        <dbReference type="EMBL" id="GBP11735.1"/>
    </source>
</evidence>
<dbReference type="AlphaFoldDB" id="A0A4C1TCA1"/>
<gene>
    <name evidence="2" type="ORF">EVAR_77843_1</name>
</gene>
<feature type="region of interest" description="Disordered" evidence="1">
    <location>
        <begin position="1"/>
        <end position="123"/>
    </location>
</feature>
<accession>A0A4C1TCA1</accession>
<evidence type="ECO:0000256" key="1">
    <source>
        <dbReference type="SAM" id="MobiDB-lite"/>
    </source>
</evidence>
<sequence length="282" mass="30355">MTGNYGIARRRGRGPTVRARGGGRRAAADPNATPRPGPSRAVNASLPAPGSGAPFATLSTGDRWSGPIRTHDSPRSTEHCRTTPATVTSPRPVEELTAGDRARVYRPPRAPGQSSGDQSRAQGLQGFKRRVVRLPEHPSGEAHTAVRRLQSPTRLRVTAAIVFFRTPDVGAKTGRKRLPVLKRVRRARAQTAHFAVALDPRAVSRFVYSSPVESSRSRARSAATRPIDTPKHHASGKLSLRPRRRTRKSEIISLIGDVRYVPLYIGSGCAGADTALRVGAAV</sequence>
<reference evidence="2 3" key="1">
    <citation type="journal article" date="2019" name="Commun. Biol.">
        <title>The bagworm genome reveals a unique fibroin gene that provides high tensile strength.</title>
        <authorList>
            <person name="Kono N."/>
            <person name="Nakamura H."/>
            <person name="Ohtoshi R."/>
            <person name="Tomita M."/>
            <person name="Numata K."/>
            <person name="Arakawa K."/>
        </authorList>
    </citation>
    <scope>NUCLEOTIDE SEQUENCE [LARGE SCALE GENOMIC DNA]</scope>
</reference>
<feature type="compositionally biased region" description="Basic and acidic residues" evidence="1">
    <location>
        <begin position="69"/>
        <end position="81"/>
    </location>
</feature>
<name>A0A4C1TCA1_EUMVA</name>
<feature type="compositionally biased region" description="Basic residues" evidence="1">
    <location>
        <begin position="232"/>
        <end position="244"/>
    </location>
</feature>
<dbReference type="Proteomes" id="UP000299102">
    <property type="component" value="Unassembled WGS sequence"/>
</dbReference>
<feature type="compositionally biased region" description="Basic and acidic residues" evidence="1">
    <location>
        <begin position="92"/>
        <end position="103"/>
    </location>
</feature>
<feature type="compositionally biased region" description="Polar residues" evidence="1">
    <location>
        <begin position="112"/>
        <end position="122"/>
    </location>
</feature>
<keyword evidence="3" id="KW-1185">Reference proteome</keyword>
<feature type="region of interest" description="Disordered" evidence="1">
    <location>
        <begin position="214"/>
        <end position="244"/>
    </location>
</feature>
<proteinExistence type="predicted"/>